<dbReference type="Proteomes" id="UP000020681">
    <property type="component" value="Unassembled WGS sequence"/>
</dbReference>
<reference evidence="1 2" key="1">
    <citation type="submission" date="2014-01" db="EMBL/GenBank/DDBJ databases">
        <authorList>
            <person name="Dobos K."/>
            <person name="Lenaerts A."/>
            <person name="Ordway D."/>
            <person name="DeGroote M.A."/>
            <person name="Parker T."/>
            <person name="Sizemore C."/>
            <person name="Tallon L.J."/>
            <person name="Sadzewicz L.K."/>
            <person name="Sengamalay N."/>
            <person name="Fraser C.M."/>
            <person name="Hine E."/>
            <person name="Shefchek K.A."/>
            <person name="Das S.P."/>
            <person name="Tettelin H."/>
        </authorList>
    </citation>
    <scope>NUCLEOTIDE SEQUENCE [LARGE SCALE GENOMIC DNA]</scope>
    <source>
        <strain evidence="1 2">Harvey</strain>
    </source>
</reference>
<organism evidence="1 2">
    <name type="scientific">Mycobacterium ulcerans str. Harvey</name>
    <dbReference type="NCBI Taxonomy" id="1299332"/>
    <lineage>
        <taxon>Bacteria</taxon>
        <taxon>Bacillati</taxon>
        <taxon>Actinomycetota</taxon>
        <taxon>Actinomycetes</taxon>
        <taxon>Mycobacteriales</taxon>
        <taxon>Mycobacteriaceae</taxon>
        <taxon>Mycobacterium</taxon>
        <taxon>Mycobacterium ulcerans group</taxon>
    </lineage>
</organism>
<evidence type="ECO:0000313" key="1">
    <source>
        <dbReference type="EMBL" id="EUA93404.1"/>
    </source>
</evidence>
<dbReference type="EMBL" id="JAOL01000062">
    <property type="protein sequence ID" value="EUA93404.1"/>
    <property type="molecule type" value="Genomic_DNA"/>
</dbReference>
<protein>
    <submittedName>
        <fullName evidence="1">Uncharacterized protein</fullName>
    </submittedName>
</protein>
<keyword evidence="2" id="KW-1185">Reference proteome</keyword>
<accession>A0ABP3AUC3</accession>
<comment type="caution">
    <text evidence="1">The sequence shown here is derived from an EMBL/GenBank/DDBJ whole genome shotgun (WGS) entry which is preliminary data.</text>
</comment>
<sequence length="40" mass="4588">MLRRHRDIPAGCAVPVPYRAISARIVDQVRLVTLQSRIPY</sequence>
<name>A0ABP3AUC3_MYCUL</name>
<gene>
    <name evidence="1" type="ORF">I551_0079</name>
</gene>
<evidence type="ECO:0000313" key="2">
    <source>
        <dbReference type="Proteomes" id="UP000020681"/>
    </source>
</evidence>
<proteinExistence type="predicted"/>